<reference evidence="1" key="1">
    <citation type="submission" date="2023-10" db="EMBL/GenBank/DDBJ databases">
        <authorList>
            <person name="Chen Y."/>
            <person name="Shah S."/>
            <person name="Dougan E. K."/>
            <person name="Thang M."/>
            <person name="Chan C."/>
        </authorList>
    </citation>
    <scope>NUCLEOTIDE SEQUENCE [LARGE SCALE GENOMIC DNA]</scope>
</reference>
<name>A0ABN9SST2_9DINO</name>
<accession>A0ABN9SST2</accession>
<keyword evidence="2" id="KW-1185">Reference proteome</keyword>
<comment type="caution">
    <text evidence="1">The sequence shown here is derived from an EMBL/GenBank/DDBJ whole genome shotgun (WGS) entry which is preliminary data.</text>
</comment>
<evidence type="ECO:0000313" key="2">
    <source>
        <dbReference type="Proteomes" id="UP001189429"/>
    </source>
</evidence>
<sequence length="146" mass="16365">MFPDVVEPLCRHREAVLQPLTEEEFELFESSSINKISHFAGKEDAYMDYGRFQSSAQGPSEIRQFLYNSLYLRGGWNGSGYERQFIGRRAVAVWISPTINLSDLGADDFATVNLGAPAQDEVIARMCAAIRDLRDVAIATRDVSLE</sequence>
<gene>
    <name evidence="1" type="ORF">PCOR1329_LOCUS32224</name>
</gene>
<dbReference type="EMBL" id="CAUYUJ010012980">
    <property type="protein sequence ID" value="CAK0835052.1"/>
    <property type="molecule type" value="Genomic_DNA"/>
</dbReference>
<proteinExistence type="predicted"/>
<dbReference type="Proteomes" id="UP001189429">
    <property type="component" value="Unassembled WGS sequence"/>
</dbReference>
<protein>
    <submittedName>
        <fullName evidence="1">Uncharacterized protein</fullName>
    </submittedName>
</protein>
<organism evidence="1 2">
    <name type="scientific">Prorocentrum cordatum</name>
    <dbReference type="NCBI Taxonomy" id="2364126"/>
    <lineage>
        <taxon>Eukaryota</taxon>
        <taxon>Sar</taxon>
        <taxon>Alveolata</taxon>
        <taxon>Dinophyceae</taxon>
        <taxon>Prorocentrales</taxon>
        <taxon>Prorocentraceae</taxon>
        <taxon>Prorocentrum</taxon>
    </lineage>
</organism>
<evidence type="ECO:0000313" key="1">
    <source>
        <dbReference type="EMBL" id="CAK0835052.1"/>
    </source>
</evidence>